<dbReference type="NCBIfam" id="NF047375">
    <property type="entry name" value="HeatShock_HspR"/>
    <property type="match status" value="1"/>
</dbReference>
<gene>
    <name evidence="4" type="ORF">QE405_002860</name>
</gene>
<feature type="coiled-coil region" evidence="2">
    <location>
        <begin position="87"/>
        <end position="125"/>
    </location>
</feature>
<dbReference type="Proteomes" id="UP001239215">
    <property type="component" value="Unassembled WGS sequence"/>
</dbReference>
<dbReference type="PANTHER" id="PTHR30204:SF58">
    <property type="entry name" value="HTH-TYPE TRANSCRIPTIONAL REGULATOR YFMP"/>
    <property type="match status" value="1"/>
</dbReference>
<evidence type="ECO:0000313" key="4">
    <source>
        <dbReference type="EMBL" id="MDQ1105576.1"/>
    </source>
</evidence>
<protein>
    <submittedName>
        <fullName evidence="4">MerR family transcriptional regulator/heat shock protein HspR</fullName>
    </submittedName>
</protein>
<evidence type="ECO:0000259" key="3">
    <source>
        <dbReference type="PROSITE" id="PS50937"/>
    </source>
</evidence>
<keyword evidence="1" id="KW-0238">DNA-binding</keyword>
<dbReference type="RefSeq" id="WP_307201937.1">
    <property type="nucleotide sequence ID" value="NZ_JAUTAN010000001.1"/>
</dbReference>
<dbReference type="AlphaFoldDB" id="A0AAJ1X263"/>
<dbReference type="PANTHER" id="PTHR30204">
    <property type="entry name" value="REDOX-CYCLING DRUG-SENSING TRANSCRIPTIONAL ACTIVATOR SOXR"/>
    <property type="match status" value="1"/>
</dbReference>
<dbReference type="Pfam" id="PF13411">
    <property type="entry name" value="MerR_1"/>
    <property type="match status" value="1"/>
</dbReference>
<evidence type="ECO:0000256" key="2">
    <source>
        <dbReference type="SAM" id="Coils"/>
    </source>
</evidence>
<sequence length="156" mass="16544">MAGPGGAGGPRRPGPPDPDAAVFVISVAAELTGLHPQTLRAYERMGLINPGRTGGGGRRYSARDVDRLRDIAELTAAGTGIEGVRRILDLENHLAALRARNDELVAELEATRDALRQALAQRRTAAPAAPVRPGNLPVLRGPDPGQSLVVWRRNRG</sequence>
<dbReference type="PRINTS" id="PR00040">
    <property type="entry name" value="HTHMERR"/>
</dbReference>
<dbReference type="PROSITE" id="PS00552">
    <property type="entry name" value="HTH_MERR_1"/>
    <property type="match status" value="1"/>
</dbReference>
<evidence type="ECO:0000313" key="5">
    <source>
        <dbReference type="Proteomes" id="UP001239215"/>
    </source>
</evidence>
<dbReference type="InterPro" id="IPR047057">
    <property type="entry name" value="MerR_fam"/>
</dbReference>
<dbReference type="SUPFAM" id="SSF46955">
    <property type="entry name" value="Putative DNA-binding domain"/>
    <property type="match status" value="1"/>
</dbReference>
<feature type="domain" description="HTH merR-type" evidence="3">
    <location>
        <begin position="22"/>
        <end position="90"/>
    </location>
</feature>
<dbReference type="InterPro" id="IPR000551">
    <property type="entry name" value="MerR-type_HTH_dom"/>
</dbReference>
<dbReference type="SMART" id="SM00422">
    <property type="entry name" value="HTH_MERR"/>
    <property type="match status" value="1"/>
</dbReference>
<dbReference type="Gene3D" id="1.10.1660.10">
    <property type="match status" value="1"/>
</dbReference>
<name>A0AAJ1X263_9ACTN</name>
<dbReference type="PROSITE" id="PS50937">
    <property type="entry name" value="HTH_MERR_2"/>
    <property type="match status" value="1"/>
</dbReference>
<dbReference type="GO" id="GO:0003677">
    <property type="term" value="F:DNA binding"/>
    <property type="evidence" value="ECO:0007669"/>
    <property type="project" value="UniProtKB-KW"/>
</dbReference>
<reference evidence="4" key="1">
    <citation type="submission" date="2023-07" db="EMBL/GenBank/DDBJ databases">
        <title>Functional and genomic diversity of the sorghum phyllosphere microbiome.</title>
        <authorList>
            <person name="Shade A."/>
        </authorList>
    </citation>
    <scope>NUCLEOTIDE SEQUENCE</scope>
    <source>
        <strain evidence="4">SORGH_AS_1067</strain>
    </source>
</reference>
<dbReference type="InterPro" id="IPR009061">
    <property type="entry name" value="DNA-bd_dom_put_sf"/>
</dbReference>
<accession>A0AAJ1X263</accession>
<organism evidence="4 5">
    <name type="scientific">Nocardioides zeae</name>
    <dbReference type="NCBI Taxonomy" id="1457234"/>
    <lineage>
        <taxon>Bacteria</taxon>
        <taxon>Bacillati</taxon>
        <taxon>Actinomycetota</taxon>
        <taxon>Actinomycetes</taxon>
        <taxon>Propionibacteriales</taxon>
        <taxon>Nocardioidaceae</taxon>
        <taxon>Nocardioides</taxon>
    </lineage>
</organism>
<proteinExistence type="predicted"/>
<evidence type="ECO:0000256" key="1">
    <source>
        <dbReference type="ARBA" id="ARBA00023125"/>
    </source>
</evidence>
<comment type="caution">
    <text evidence="4">The sequence shown here is derived from an EMBL/GenBank/DDBJ whole genome shotgun (WGS) entry which is preliminary data.</text>
</comment>
<dbReference type="GO" id="GO:0003700">
    <property type="term" value="F:DNA-binding transcription factor activity"/>
    <property type="evidence" value="ECO:0007669"/>
    <property type="project" value="InterPro"/>
</dbReference>
<keyword evidence="2" id="KW-0175">Coiled coil</keyword>
<dbReference type="EMBL" id="JAUTAN010000001">
    <property type="protein sequence ID" value="MDQ1105576.1"/>
    <property type="molecule type" value="Genomic_DNA"/>
</dbReference>